<dbReference type="SUPFAM" id="SSF51197">
    <property type="entry name" value="Clavaminate synthase-like"/>
    <property type="match status" value="1"/>
</dbReference>
<evidence type="ECO:0000259" key="5">
    <source>
        <dbReference type="Pfam" id="PF14226"/>
    </source>
</evidence>
<name>A0A7C8ZKR4_OPUST</name>
<dbReference type="Gene3D" id="2.60.120.330">
    <property type="entry name" value="B-lactam Antibiotic, Isopenicillin N Synthase, Chain"/>
    <property type="match status" value="1"/>
</dbReference>
<dbReference type="PANTHER" id="PTHR10209">
    <property type="entry name" value="OXIDOREDUCTASE, 2OG-FE II OXYGENASE FAMILY PROTEIN"/>
    <property type="match status" value="1"/>
</dbReference>
<evidence type="ECO:0000256" key="3">
    <source>
        <dbReference type="ARBA" id="ARBA00023004"/>
    </source>
</evidence>
<dbReference type="InterPro" id="IPR026992">
    <property type="entry name" value="DIOX_N"/>
</dbReference>
<dbReference type="AlphaFoldDB" id="A0A7C8ZKR4"/>
<dbReference type="PANTHER" id="PTHR10209:SF885">
    <property type="entry name" value="2OG-FE(II) OXYGENASE FAMILY, PUTATIVE (AFU_ORTHOLOGUE AFUA_2G00750)-RELATED"/>
    <property type="match status" value="1"/>
</dbReference>
<dbReference type="GO" id="GO:0016491">
    <property type="term" value="F:oxidoreductase activity"/>
    <property type="evidence" value="ECO:0007669"/>
    <property type="project" value="UniProtKB-KW"/>
</dbReference>
<evidence type="ECO:0000313" key="6">
    <source>
        <dbReference type="EMBL" id="MBA4645798.1"/>
    </source>
</evidence>
<reference evidence="6" key="1">
    <citation type="journal article" date="2013" name="J. Plant Res.">
        <title>Effect of fungi and light on seed germination of three Opuntia species from semiarid lands of central Mexico.</title>
        <authorList>
            <person name="Delgado-Sanchez P."/>
            <person name="Jimenez-Bremont J.F."/>
            <person name="Guerrero-Gonzalez Mde L."/>
            <person name="Flores J."/>
        </authorList>
    </citation>
    <scope>NUCLEOTIDE SEQUENCE</scope>
    <source>
        <tissue evidence="6">Cladode</tissue>
    </source>
</reference>
<keyword evidence="1" id="KW-0479">Metal-binding</keyword>
<organism evidence="6">
    <name type="scientific">Opuntia streptacantha</name>
    <name type="common">Prickly pear cactus</name>
    <name type="synonym">Opuntia cardona</name>
    <dbReference type="NCBI Taxonomy" id="393608"/>
    <lineage>
        <taxon>Eukaryota</taxon>
        <taxon>Viridiplantae</taxon>
        <taxon>Streptophyta</taxon>
        <taxon>Embryophyta</taxon>
        <taxon>Tracheophyta</taxon>
        <taxon>Spermatophyta</taxon>
        <taxon>Magnoliopsida</taxon>
        <taxon>eudicotyledons</taxon>
        <taxon>Gunneridae</taxon>
        <taxon>Pentapetalae</taxon>
        <taxon>Caryophyllales</taxon>
        <taxon>Cactineae</taxon>
        <taxon>Cactaceae</taxon>
        <taxon>Opuntioideae</taxon>
        <taxon>Opuntia</taxon>
    </lineage>
</organism>
<dbReference type="EMBL" id="GISG01143682">
    <property type="protein sequence ID" value="MBA4645798.1"/>
    <property type="molecule type" value="Transcribed_RNA"/>
</dbReference>
<accession>A0A7C8ZKR4</accession>
<evidence type="ECO:0000256" key="2">
    <source>
        <dbReference type="ARBA" id="ARBA00023002"/>
    </source>
</evidence>
<evidence type="ECO:0000256" key="4">
    <source>
        <dbReference type="SAM" id="MobiDB-lite"/>
    </source>
</evidence>
<feature type="region of interest" description="Disordered" evidence="4">
    <location>
        <begin position="1"/>
        <end position="21"/>
    </location>
</feature>
<feature type="domain" description="Non-haem dioxygenase N-terminal" evidence="5">
    <location>
        <begin position="28"/>
        <end position="151"/>
    </location>
</feature>
<protein>
    <recommendedName>
        <fullName evidence="5">Non-haem dioxygenase N-terminal domain-containing protein</fullName>
    </recommendedName>
</protein>
<keyword evidence="3" id="KW-0408">Iron</keyword>
<sequence length="157" mass="18277">MGDLNPEFIQPTQHRPNSTSSIVEANEIPVIDISSALSNCPESIDDDLIKKIKEACKKWGFFQVVNHGVPSEKREKVESAARHFFALPMEEKKRVRRDEQNPLGYYDSEHTKNVRDWKEIFDFTVEEPTLVPASHEIGDEELRELRNQWPNFPPDFR</sequence>
<keyword evidence="2" id="KW-0560">Oxidoreductase</keyword>
<reference evidence="6" key="2">
    <citation type="submission" date="2020-07" db="EMBL/GenBank/DDBJ databases">
        <authorList>
            <person name="Vera ALvarez R."/>
            <person name="Arias-Moreno D.M."/>
            <person name="Jimenez-Jacinto V."/>
            <person name="Jimenez-Bremont J.F."/>
            <person name="Swaminathan K."/>
            <person name="Moose S.P."/>
            <person name="Guerrero-Gonzalez M.L."/>
            <person name="Marino-Ramirez L."/>
            <person name="Landsman D."/>
            <person name="Rodriguez-Kessler M."/>
            <person name="Delgado-Sanchez P."/>
        </authorList>
    </citation>
    <scope>NUCLEOTIDE SEQUENCE</scope>
    <source>
        <tissue evidence="6">Cladode</tissue>
    </source>
</reference>
<feature type="compositionally biased region" description="Polar residues" evidence="4">
    <location>
        <begin position="10"/>
        <end position="21"/>
    </location>
</feature>
<dbReference type="Pfam" id="PF14226">
    <property type="entry name" value="DIOX_N"/>
    <property type="match status" value="1"/>
</dbReference>
<evidence type="ECO:0000256" key="1">
    <source>
        <dbReference type="ARBA" id="ARBA00022723"/>
    </source>
</evidence>
<dbReference type="GO" id="GO:0046872">
    <property type="term" value="F:metal ion binding"/>
    <property type="evidence" value="ECO:0007669"/>
    <property type="project" value="UniProtKB-KW"/>
</dbReference>
<dbReference type="InterPro" id="IPR027443">
    <property type="entry name" value="IPNS-like_sf"/>
</dbReference>
<proteinExistence type="predicted"/>